<evidence type="ECO:0000256" key="2">
    <source>
        <dbReference type="ARBA" id="ARBA00023027"/>
    </source>
</evidence>
<dbReference type="EMBL" id="CP138858">
    <property type="protein sequence ID" value="WPJ97841.1"/>
    <property type="molecule type" value="Genomic_DNA"/>
</dbReference>
<organism evidence="4 5">
    <name type="scientific">Coraliomargarita algicola</name>
    <dbReference type="NCBI Taxonomy" id="3092156"/>
    <lineage>
        <taxon>Bacteria</taxon>
        <taxon>Pseudomonadati</taxon>
        <taxon>Verrucomicrobiota</taxon>
        <taxon>Opitutia</taxon>
        <taxon>Puniceicoccales</taxon>
        <taxon>Coraliomargaritaceae</taxon>
        <taxon>Coraliomargarita</taxon>
    </lineage>
</organism>
<dbReference type="SUPFAM" id="SSF51735">
    <property type="entry name" value="NAD(P)-binding Rossmann-fold domains"/>
    <property type="match status" value="1"/>
</dbReference>
<gene>
    <name evidence="4" type="ORF">SH580_08970</name>
</gene>
<dbReference type="RefSeq" id="WP_319834661.1">
    <property type="nucleotide sequence ID" value="NZ_CP138858.1"/>
</dbReference>
<evidence type="ECO:0000259" key="3">
    <source>
        <dbReference type="Pfam" id="PF02826"/>
    </source>
</evidence>
<dbReference type="PROSITE" id="PS00671">
    <property type="entry name" value="D_2_HYDROXYACID_DH_3"/>
    <property type="match status" value="1"/>
</dbReference>
<proteinExistence type="predicted"/>
<dbReference type="InterPro" id="IPR006140">
    <property type="entry name" value="D-isomer_DH_NAD-bd"/>
</dbReference>
<dbReference type="InterPro" id="IPR029753">
    <property type="entry name" value="D-isomer_DH_CS"/>
</dbReference>
<evidence type="ECO:0000256" key="1">
    <source>
        <dbReference type="ARBA" id="ARBA00023002"/>
    </source>
</evidence>
<dbReference type="InterPro" id="IPR036291">
    <property type="entry name" value="NAD(P)-bd_dom_sf"/>
</dbReference>
<keyword evidence="5" id="KW-1185">Reference proteome</keyword>
<keyword evidence="2" id="KW-0520">NAD</keyword>
<dbReference type="PANTHER" id="PTHR10996">
    <property type="entry name" value="2-HYDROXYACID DEHYDROGENASE-RELATED"/>
    <property type="match status" value="1"/>
</dbReference>
<dbReference type="Pfam" id="PF02826">
    <property type="entry name" value="2-Hacid_dh_C"/>
    <property type="match status" value="1"/>
</dbReference>
<keyword evidence="1" id="KW-0560">Oxidoreductase</keyword>
<protein>
    <submittedName>
        <fullName evidence="4">NAD(P)-dependent oxidoreductase</fullName>
    </submittedName>
</protein>
<name>A0ABZ0RNN8_9BACT</name>
<accession>A0ABZ0RNN8</accession>
<dbReference type="Gene3D" id="3.40.50.720">
    <property type="entry name" value="NAD(P)-binding Rossmann-like Domain"/>
    <property type="match status" value="2"/>
</dbReference>
<reference evidence="4 5" key="1">
    <citation type="submission" date="2023-11" db="EMBL/GenBank/DDBJ databases">
        <title>Coraliomargarita sp. nov., isolated from marine algae.</title>
        <authorList>
            <person name="Lee J.K."/>
            <person name="Baek J.H."/>
            <person name="Kim J.M."/>
            <person name="Choi D.G."/>
            <person name="Jeon C.O."/>
        </authorList>
    </citation>
    <scope>NUCLEOTIDE SEQUENCE [LARGE SCALE GENOMIC DNA]</scope>
    <source>
        <strain evidence="4 5">J2-16</strain>
    </source>
</reference>
<dbReference type="Proteomes" id="UP001324993">
    <property type="component" value="Chromosome"/>
</dbReference>
<evidence type="ECO:0000313" key="4">
    <source>
        <dbReference type="EMBL" id="WPJ97841.1"/>
    </source>
</evidence>
<dbReference type="InterPro" id="IPR050223">
    <property type="entry name" value="D-isomer_2-hydroxyacid_DH"/>
</dbReference>
<sequence>MKFGLIAVGDAKARTNVLNSSEQTRSTSGAVTNAPTFALIPDEVNEFFPPSLQERAQTHYRESVWLNPGAPSYPQLESATVLVGAWRLRDIPIDFLKSRGGNLEYLCLLVGSPKRSITRKHIEEGLLVTNWGNVCSPNIAEGALTLILSRLRVIYRYRDELVRLGKWNNIRAETATLMGKRVSIHGFGNLARALIRLLKPFNVSIAVYAPGVPVELIRAVGAVAVDSLFHLAENCDVFVEAEALRADNHGCINQCVLSRLPIGSVFVNVARGALVNEVDLVQVAKDRDLKVALDVYQQEPLPSDSPLFSIPDVLLLPHMSGPTKDIRWICGELALDNLNLYYAGQQPKNVIGLQEFDRIT</sequence>
<evidence type="ECO:0000313" key="5">
    <source>
        <dbReference type="Proteomes" id="UP001324993"/>
    </source>
</evidence>
<dbReference type="PANTHER" id="PTHR10996:SF178">
    <property type="entry name" value="2-HYDROXYACID DEHYDROGENASE YGL185C-RELATED"/>
    <property type="match status" value="1"/>
</dbReference>
<feature type="domain" description="D-isomer specific 2-hydroxyacid dehydrogenase NAD-binding" evidence="3">
    <location>
        <begin position="145"/>
        <end position="320"/>
    </location>
</feature>